<keyword evidence="2" id="KW-1185">Reference proteome</keyword>
<reference evidence="1" key="1">
    <citation type="submission" date="2008-06" db="EMBL/GenBank/DDBJ databases">
        <title>Complete sequence of chromosome of Prosthecochloris aestuarii DSM 271.</title>
        <authorList>
            <consortium name="US DOE Joint Genome Institute"/>
            <person name="Lucas S."/>
            <person name="Copeland A."/>
            <person name="Lapidus A."/>
            <person name="Glavina del Rio T."/>
            <person name="Dalin E."/>
            <person name="Tice H."/>
            <person name="Bruce D."/>
            <person name="Goodwin L."/>
            <person name="Pitluck S."/>
            <person name="Schmutz J."/>
            <person name="Larimer F."/>
            <person name="Land M."/>
            <person name="Hauser L."/>
            <person name="Kyrpides N."/>
            <person name="Anderson I."/>
            <person name="Liu Z."/>
            <person name="Li T."/>
            <person name="Zhao F."/>
            <person name="Overmann J."/>
            <person name="Bryant D.A."/>
            <person name="Richardson P."/>
        </authorList>
    </citation>
    <scope>NUCLEOTIDE SEQUENCE [LARGE SCALE GENOMIC DNA]</scope>
    <source>
        <strain evidence="1">DSM 271</strain>
    </source>
</reference>
<dbReference type="InterPro" id="IPR036390">
    <property type="entry name" value="WH_DNA-bd_sf"/>
</dbReference>
<dbReference type="Proteomes" id="UP000002725">
    <property type="component" value="Chromosome"/>
</dbReference>
<dbReference type="STRING" id="290512.Paes_0301"/>
<dbReference type="RefSeq" id="WP_012504895.1">
    <property type="nucleotide sequence ID" value="NC_011059.1"/>
</dbReference>
<gene>
    <name evidence="1" type="ordered locus">Paes_0301</name>
</gene>
<name>B4S4B0_PROA2</name>
<sequence length="42" mass="4706">MSAAQIAEASGLDRQEIDKAIKLLKAEEAIVSPKRCYWESKQ</sequence>
<dbReference type="EMBL" id="CP001108">
    <property type="protein sequence ID" value="ACF45358.1"/>
    <property type="molecule type" value="Genomic_DNA"/>
</dbReference>
<evidence type="ECO:0000313" key="2">
    <source>
        <dbReference type="Proteomes" id="UP000002725"/>
    </source>
</evidence>
<dbReference type="SUPFAM" id="SSF46785">
    <property type="entry name" value="Winged helix' DNA-binding domain"/>
    <property type="match status" value="1"/>
</dbReference>
<evidence type="ECO:0000313" key="1">
    <source>
        <dbReference type="EMBL" id="ACF45358.1"/>
    </source>
</evidence>
<evidence type="ECO:0008006" key="3">
    <source>
        <dbReference type="Google" id="ProtNLM"/>
    </source>
</evidence>
<proteinExistence type="predicted"/>
<dbReference type="KEGG" id="paa:Paes_0301"/>
<dbReference type="HOGENOM" id="CLU_203781_1_0_10"/>
<accession>B4S4B0</accession>
<protein>
    <recommendedName>
        <fullName evidence="3">MarR family transcriptional regulator</fullName>
    </recommendedName>
</protein>
<dbReference type="AlphaFoldDB" id="B4S4B0"/>
<dbReference type="eggNOG" id="COG2345">
    <property type="taxonomic scope" value="Bacteria"/>
</dbReference>
<organism evidence="1 2">
    <name type="scientific">Prosthecochloris aestuarii (strain DSM 271 / SK 413)</name>
    <dbReference type="NCBI Taxonomy" id="290512"/>
    <lineage>
        <taxon>Bacteria</taxon>
        <taxon>Pseudomonadati</taxon>
        <taxon>Chlorobiota</taxon>
        <taxon>Chlorobiia</taxon>
        <taxon>Chlorobiales</taxon>
        <taxon>Chlorobiaceae</taxon>
        <taxon>Prosthecochloris</taxon>
    </lineage>
</organism>